<evidence type="ECO:0000313" key="3">
    <source>
        <dbReference type="EMBL" id="CAE0476996.1"/>
    </source>
</evidence>
<dbReference type="SUPFAM" id="SSF50729">
    <property type="entry name" value="PH domain-like"/>
    <property type="match status" value="1"/>
</dbReference>
<evidence type="ECO:0000313" key="2">
    <source>
        <dbReference type="EMBL" id="CAE0476994.1"/>
    </source>
</evidence>
<reference evidence="3" key="1">
    <citation type="submission" date="2021-01" db="EMBL/GenBank/DDBJ databases">
        <authorList>
            <person name="Corre E."/>
            <person name="Pelletier E."/>
            <person name="Niang G."/>
            <person name="Scheremetjew M."/>
            <person name="Finn R."/>
            <person name="Kale V."/>
            <person name="Holt S."/>
            <person name="Cochrane G."/>
            <person name="Meng A."/>
            <person name="Brown T."/>
            <person name="Cohen L."/>
        </authorList>
    </citation>
    <scope>NUCLEOTIDE SEQUENCE</scope>
    <source>
        <strain evidence="3">MM31A-1</strain>
    </source>
</reference>
<dbReference type="Gene3D" id="2.30.29.30">
    <property type="entry name" value="Pleckstrin-homology domain (PH domain)/Phosphotyrosine-binding domain (PTB)"/>
    <property type="match status" value="1"/>
</dbReference>
<name>A0A6S8ZR11_9STRA</name>
<dbReference type="InterPro" id="IPR011993">
    <property type="entry name" value="PH-like_dom_sf"/>
</dbReference>
<feature type="region of interest" description="Disordered" evidence="1">
    <location>
        <begin position="43"/>
        <end position="81"/>
    </location>
</feature>
<dbReference type="AlphaFoldDB" id="A0A6S8ZR11"/>
<protein>
    <recommendedName>
        <fullName evidence="4">PH domain-containing protein</fullName>
    </recommendedName>
</protein>
<gene>
    <name evidence="2" type="ORF">CDEB00056_LOCUS21847</name>
    <name evidence="3" type="ORF">CDEB00056_LOCUS21849</name>
</gene>
<organism evidence="3">
    <name type="scientific">Chaetoceros debilis</name>
    <dbReference type="NCBI Taxonomy" id="122233"/>
    <lineage>
        <taxon>Eukaryota</taxon>
        <taxon>Sar</taxon>
        <taxon>Stramenopiles</taxon>
        <taxon>Ochrophyta</taxon>
        <taxon>Bacillariophyta</taxon>
        <taxon>Coscinodiscophyceae</taxon>
        <taxon>Chaetocerotophycidae</taxon>
        <taxon>Chaetocerotales</taxon>
        <taxon>Chaetocerotaceae</taxon>
        <taxon>Chaetoceros</taxon>
    </lineage>
</organism>
<feature type="compositionally biased region" description="Pro residues" evidence="1">
    <location>
        <begin position="195"/>
        <end position="204"/>
    </location>
</feature>
<accession>A0A6S8ZR11</accession>
<evidence type="ECO:0008006" key="4">
    <source>
        <dbReference type="Google" id="ProtNLM"/>
    </source>
</evidence>
<evidence type="ECO:0000256" key="1">
    <source>
        <dbReference type="SAM" id="MobiDB-lite"/>
    </source>
</evidence>
<sequence length="242" mass="26704">MDAKDRLMHAFFTGRTARIRGDLIPYMEHEPRDQRFTTFLLPPKSQSQSESQLQSPQSPSPSHGNGLAPPNNLNASPNNSNNKYGRVSFEIHPVSNTESKCGILEEVLSSVSVLKGARKRWYVVLAEKDLYLFSKYCDARPKITINLRSSVVEWHNPPSSGTSVGVSGNGNSSRSVCSGNSTSCSVEGTSTIDTAPPPPPPPPRSTIGRLIKVSNRLKNQNWLFSCSNPKQLTAWYNKVRSF</sequence>
<feature type="region of interest" description="Disordered" evidence="1">
    <location>
        <begin position="181"/>
        <end position="206"/>
    </location>
</feature>
<dbReference type="EMBL" id="HBIO01028477">
    <property type="protein sequence ID" value="CAE0476996.1"/>
    <property type="molecule type" value="Transcribed_RNA"/>
</dbReference>
<proteinExistence type="predicted"/>
<dbReference type="EMBL" id="HBIO01028475">
    <property type="protein sequence ID" value="CAE0476994.1"/>
    <property type="molecule type" value="Transcribed_RNA"/>
</dbReference>